<dbReference type="RefSeq" id="WP_027308614.1">
    <property type="nucleotide sequence ID" value="NZ_FQVG01000014.1"/>
</dbReference>
<reference evidence="2" key="1">
    <citation type="submission" date="2016-11" db="EMBL/GenBank/DDBJ databases">
        <authorList>
            <person name="Varghese N."/>
            <person name="Submissions S."/>
        </authorList>
    </citation>
    <scope>NUCLEOTIDE SEQUENCE [LARGE SCALE GENOMIC DNA]</scope>
    <source>
        <strain evidence="2">DSM 10124</strain>
    </source>
</reference>
<proteinExistence type="predicted"/>
<dbReference type="EMBL" id="FQVG01000014">
    <property type="protein sequence ID" value="SHE74338.1"/>
    <property type="molecule type" value="Genomic_DNA"/>
</dbReference>
<evidence type="ECO:0000313" key="2">
    <source>
        <dbReference type="Proteomes" id="UP000184423"/>
    </source>
</evidence>
<dbReference type="Proteomes" id="UP000184423">
    <property type="component" value="Unassembled WGS sequence"/>
</dbReference>
<protein>
    <submittedName>
        <fullName evidence="1">Uncharacterized protein</fullName>
    </submittedName>
</protein>
<gene>
    <name evidence="1" type="ORF">SAMN02746091_01021</name>
</gene>
<organism evidence="1 2">
    <name type="scientific">Caloramator proteoclasticus DSM 10124</name>
    <dbReference type="NCBI Taxonomy" id="1121262"/>
    <lineage>
        <taxon>Bacteria</taxon>
        <taxon>Bacillati</taxon>
        <taxon>Bacillota</taxon>
        <taxon>Clostridia</taxon>
        <taxon>Eubacteriales</taxon>
        <taxon>Clostridiaceae</taxon>
        <taxon>Caloramator</taxon>
    </lineage>
</organism>
<sequence length="61" mass="6807">MKIESNGKYPIIEHTNNALLWPETIKGGIDLVDTYEISSVPKDPDTPMENIDVLKNKGILP</sequence>
<dbReference type="AlphaFoldDB" id="A0A1M4VZC7"/>
<accession>A0A1M4VZC7</accession>
<keyword evidence="2" id="KW-1185">Reference proteome</keyword>
<name>A0A1M4VZC7_9CLOT</name>
<evidence type="ECO:0000313" key="1">
    <source>
        <dbReference type="EMBL" id="SHE74338.1"/>
    </source>
</evidence>